<organism evidence="1 2">
    <name type="scientific">Sorghum bicolor</name>
    <name type="common">Sorghum</name>
    <name type="synonym">Sorghum vulgare</name>
    <dbReference type="NCBI Taxonomy" id="4558"/>
    <lineage>
        <taxon>Eukaryota</taxon>
        <taxon>Viridiplantae</taxon>
        <taxon>Streptophyta</taxon>
        <taxon>Embryophyta</taxon>
        <taxon>Tracheophyta</taxon>
        <taxon>Spermatophyta</taxon>
        <taxon>Magnoliopsida</taxon>
        <taxon>Liliopsida</taxon>
        <taxon>Poales</taxon>
        <taxon>Poaceae</taxon>
        <taxon>PACMAD clade</taxon>
        <taxon>Panicoideae</taxon>
        <taxon>Andropogonodae</taxon>
        <taxon>Andropogoneae</taxon>
        <taxon>Sorghinae</taxon>
        <taxon>Sorghum</taxon>
    </lineage>
</organism>
<comment type="caution">
    <text evidence="1">The sequence shown here is derived from an EMBL/GenBank/DDBJ whole genome shotgun (WGS) entry which is preliminary data.</text>
</comment>
<reference evidence="1" key="2">
    <citation type="submission" date="2020-10" db="EMBL/GenBank/DDBJ databases">
        <authorList>
            <person name="Cooper E.A."/>
            <person name="Brenton Z.W."/>
            <person name="Flinn B.S."/>
            <person name="Jenkins J."/>
            <person name="Shu S."/>
            <person name="Flowers D."/>
            <person name="Luo F."/>
            <person name="Wang Y."/>
            <person name="Xia P."/>
            <person name="Barry K."/>
            <person name="Daum C."/>
            <person name="Lipzen A."/>
            <person name="Yoshinaga Y."/>
            <person name="Schmutz J."/>
            <person name="Saski C."/>
            <person name="Vermerris W."/>
            <person name="Kresovich S."/>
        </authorList>
    </citation>
    <scope>NUCLEOTIDE SEQUENCE</scope>
</reference>
<evidence type="ECO:0000313" key="1">
    <source>
        <dbReference type="EMBL" id="KAG0528827.1"/>
    </source>
</evidence>
<protein>
    <recommendedName>
        <fullName evidence="3">RNase H type-1 domain-containing protein</fullName>
    </recommendedName>
</protein>
<evidence type="ECO:0000313" key="2">
    <source>
        <dbReference type="Proteomes" id="UP000807115"/>
    </source>
</evidence>
<name>A0A921QVM6_SORBI</name>
<accession>A0A921QVM6</accession>
<dbReference type="EMBL" id="CM027684">
    <property type="protein sequence ID" value="KAG0528827.1"/>
    <property type="molecule type" value="Genomic_DNA"/>
</dbReference>
<reference evidence="1" key="1">
    <citation type="journal article" date="2019" name="BMC Genomics">
        <title>A new reference genome for Sorghum bicolor reveals high levels of sequence similarity between sweet and grain genotypes: implications for the genetics of sugar metabolism.</title>
        <authorList>
            <person name="Cooper E.A."/>
            <person name="Brenton Z.W."/>
            <person name="Flinn B.S."/>
            <person name="Jenkins J."/>
            <person name="Shu S."/>
            <person name="Flowers D."/>
            <person name="Luo F."/>
            <person name="Wang Y."/>
            <person name="Xia P."/>
            <person name="Barry K."/>
            <person name="Daum C."/>
            <person name="Lipzen A."/>
            <person name="Yoshinaga Y."/>
            <person name="Schmutz J."/>
            <person name="Saski C."/>
            <person name="Vermerris W."/>
            <person name="Kresovich S."/>
        </authorList>
    </citation>
    <scope>NUCLEOTIDE SEQUENCE</scope>
</reference>
<evidence type="ECO:0008006" key="3">
    <source>
        <dbReference type="Google" id="ProtNLM"/>
    </source>
</evidence>
<proteinExistence type="predicted"/>
<dbReference type="AlphaFoldDB" id="A0A921QVM6"/>
<gene>
    <name evidence="1" type="ORF">BDA96_05G046100</name>
</gene>
<dbReference type="Proteomes" id="UP000807115">
    <property type="component" value="Chromosome 5"/>
</dbReference>
<sequence>MEGLITELKLQLNSEFSACDSGVCNCDCNKVAHGLATLLGCSLPSGLRTVWDGVPHSVEDLVSNELAGSYE</sequence>